<protein>
    <recommendedName>
        <fullName evidence="3">IPT/TIG domain-containing protein</fullName>
    </recommendedName>
</protein>
<comment type="caution">
    <text evidence="1">The sequence shown here is derived from an EMBL/GenBank/DDBJ whole genome shotgun (WGS) entry which is preliminary data.</text>
</comment>
<organism evidence="1 2">
    <name type="scientific">Arthrobacter gallicola</name>
    <dbReference type="NCBI Taxonomy" id="2762225"/>
    <lineage>
        <taxon>Bacteria</taxon>
        <taxon>Bacillati</taxon>
        <taxon>Actinomycetota</taxon>
        <taxon>Actinomycetes</taxon>
        <taxon>Micrococcales</taxon>
        <taxon>Micrococcaceae</taxon>
        <taxon>Arthrobacter</taxon>
    </lineage>
</organism>
<accession>A0ABR8UW20</accession>
<name>A0ABR8UW20_9MICC</name>
<dbReference type="RefSeq" id="WP_191808844.1">
    <property type="nucleotide sequence ID" value="NZ_JACSQD010000007.1"/>
</dbReference>
<evidence type="ECO:0000313" key="2">
    <source>
        <dbReference type="Proteomes" id="UP000609874"/>
    </source>
</evidence>
<keyword evidence="2" id="KW-1185">Reference proteome</keyword>
<dbReference type="InterPro" id="IPR006311">
    <property type="entry name" value="TAT_signal"/>
</dbReference>
<dbReference type="Proteomes" id="UP000609874">
    <property type="component" value="Unassembled WGS sequence"/>
</dbReference>
<gene>
    <name evidence="1" type="ORF">H9639_14835</name>
</gene>
<sequence length="274" mass="27619">MPSRRRPLSAAALLAALVLLLVFAVHPGAAAQLPLLPGSVPSASVAERCTPAVKATNGTTTAGQASTVTVSGLGTACAGKELALTLFDDAGAALAAGSTDLAGGGSATVAVPGYAPADVAGVALTIGTWGVPGIWTYEPSVDAPMVSCTVLNDPTGTKTCDVTDVRVDAWGYPEPDNFNFYATVTSPSEAEDVEWELTLNLADPGYKLNANVADSNNGVTLAPGWSCSEMPLVKLRGQESVSTKYVGGGKTVTVWVQGKAASSPTSGGSLFNCS</sequence>
<proteinExistence type="predicted"/>
<dbReference type="PROSITE" id="PS51318">
    <property type="entry name" value="TAT"/>
    <property type="match status" value="1"/>
</dbReference>
<dbReference type="EMBL" id="JACSQD010000007">
    <property type="protein sequence ID" value="MBD7996572.1"/>
    <property type="molecule type" value="Genomic_DNA"/>
</dbReference>
<evidence type="ECO:0000313" key="1">
    <source>
        <dbReference type="EMBL" id="MBD7996572.1"/>
    </source>
</evidence>
<reference evidence="1 2" key="1">
    <citation type="submission" date="2020-08" db="EMBL/GenBank/DDBJ databases">
        <title>A Genomic Blueprint of the Chicken Gut Microbiome.</title>
        <authorList>
            <person name="Gilroy R."/>
            <person name="Ravi A."/>
            <person name="Getino M."/>
            <person name="Pursley I."/>
            <person name="Horton D.L."/>
            <person name="Alikhan N.-F."/>
            <person name="Baker D."/>
            <person name="Gharbi K."/>
            <person name="Hall N."/>
            <person name="Watson M."/>
            <person name="Adriaenssens E.M."/>
            <person name="Foster-Nyarko E."/>
            <person name="Jarju S."/>
            <person name="Secka A."/>
            <person name="Antonio M."/>
            <person name="Oren A."/>
            <person name="Chaudhuri R."/>
            <person name="La Ragione R.M."/>
            <person name="Hildebrand F."/>
            <person name="Pallen M.J."/>
        </authorList>
    </citation>
    <scope>NUCLEOTIDE SEQUENCE [LARGE SCALE GENOMIC DNA]</scope>
    <source>
        <strain evidence="1 2">Sa2CUA1</strain>
    </source>
</reference>
<evidence type="ECO:0008006" key="3">
    <source>
        <dbReference type="Google" id="ProtNLM"/>
    </source>
</evidence>